<evidence type="ECO:0000256" key="3">
    <source>
        <dbReference type="SAM" id="MobiDB-lite"/>
    </source>
</evidence>
<feature type="compositionally biased region" description="Acidic residues" evidence="3">
    <location>
        <begin position="551"/>
        <end position="573"/>
    </location>
</feature>
<evidence type="ECO:0000259" key="4">
    <source>
        <dbReference type="PROSITE" id="PS50013"/>
    </source>
</evidence>
<organism evidence="5 6">
    <name type="scientific">Mytilus edulis</name>
    <name type="common">Blue mussel</name>
    <dbReference type="NCBI Taxonomy" id="6550"/>
    <lineage>
        <taxon>Eukaryota</taxon>
        <taxon>Metazoa</taxon>
        <taxon>Spiralia</taxon>
        <taxon>Lophotrochozoa</taxon>
        <taxon>Mollusca</taxon>
        <taxon>Bivalvia</taxon>
        <taxon>Autobranchia</taxon>
        <taxon>Pteriomorphia</taxon>
        <taxon>Mytilida</taxon>
        <taxon>Mytiloidea</taxon>
        <taxon>Mytilidae</taxon>
        <taxon>Mytilinae</taxon>
        <taxon>Mytilus</taxon>
    </lineage>
</organism>
<dbReference type="Pfam" id="PF00385">
    <property type="entry name" value="Chromo"/>
    <property type="match status" value="1"/>
</dbReference>
<protein>
    <recommendedName>
        <fullName evidence="4">Chromo domain-containing protein</fullName>
    </recommendedName>
</protein>
<evidence type="ECO:0000256" key="1">
    <source>
        <dbReference type="ARBA" id="ARBA00004123"/>
    </source>
</evidence>
<dbReference type="InterPro" id="IPR051219">
    <property type="entry name" value="Heterochromatin_chromo-domain"/>
</dbReference>
<dbReference type="SMART" id="SM00298">
    <property type="entry name" value="CHROMO"/>
    <property type="match status" value="1"/>
</dbReference>
<dbReference type="GO" id="GO:0005634">
    <property type="term" value="C:nucleus"/>
    <property type="evidence" value="ECO:0007669"/>
    <property type="project" value="UniProtKB-SubCell"/>
</dbReference>
<keyword evidence="6" id="KW-1185">Reference proteome</keyword>
<dbReference type="PANTHER" id="PTHR22812">
    <property type="entry name" value="CHROMOBOX PROTEIN"/>
    <property type="match status" value="1"/>
</dbReference>
<dbReference type="Gene3D" id="3.60.10.10">
    <property type="entry name" value="Endonuclease/exonuclease/phosphatase"/>
    <property type="match status" value="1"/>
</dbReference>
<evidence type="ECO:0000313" key="6">
    <source>
        <dbReference type="Proteomes" id="UP000683360"/>
    </source>
</evidence>
<dbReference type="EMBL" id="CAJPWZ010001797">
    <property type="protein sequence ID" value="CAG2224168.1"/>
    <property type="molecule type" value="Genomic_DNA"/>
</dbReference>
<feature type="region of interest" description="Disordered" evidence="3">
    <location>
        <begin position="521"/>
        <end position="602"/>
    </location>
</feature>
<sequence length="669" mass="77435">MCKPVPRNKSKCTQGGGLCVMINTIYSPYISFIESIADTFVWLKFDKVLFDFDQDLYVCGAYIPPINSKYHTLYECDIFRLMEDNIISYSSKGKICLVGDLNCRTSNASDFIEDDSVHITLQNQLPNLFNYSNDHSLSTRINPDTISNDYGSKLIKLCKSTGLRILNGRHKDGLSNDYTYCGPKSFSVIDYFLTTVDLFSTIDKFIISSFTQFSDHASLHLEIKIKNVNFTDELITDCEPDYGVERKTFKWRDEYKSQCKETLANNIDNLNSLCENLNFESQDGIDKTVSDFSEFLNGIMSPYFKVRPKVSTSRKKQDRIMPVIEDKPWFNDEFKPKATGKEFFDHFKRIASEINSEENSRNGNSNNDEIPVYEELDCVITNKEILCAISSLKRKSTQYTPYYMVSSRECRTLIDTVLTAPTNVGTDARLFIDGLHRNILIAREMAKENSREAQQKYKAQHDKNAREATFKIKDKVWMDTKTTPVGYSRKLCNKWQGPYYITEVTGKNTYKLRRCSDDVPIKGPVNAKRLKQYHDPQDTKKCRPTNNVDVPTDDEMSDDEDEEENAQDADEIVQTDTQPDSNDPTQNDTQVQRHTNDDRKNDDSDLYLVERIVKAKRINNKMHYYIKWLGFGSTSNSWEPEENIPPELRHEFKVRMDQAKRIKARKTKR</sequence>
<evidence type="ECO:0000313" key="5">
    <source>
        <dbReference type="EMBL" id="CAG2224168.1"/>
    </source>
</evidence>
<proteinExistence type="predicted"/>
<dbReference type="OrthoDB" id="6151672at2759"/>
<dbReference type="AlphaFoldDB" id="A0A8S3STE4"/>
<dbReference type="InterPro" id="IPR023780">
    <property type="entry name" value="Chromo_domain"/>
</dbReference>
<dbReference type="SUPFAM" id="SSF56219">
    <property type="entry name" value="DNase I-like"/>
    <property type="match status" value="1"/>
</dbReference>
<keyword evidence="2" id="KW-0539">Nucleus</keyword>
<dbReference type="Proteomes" id="UP000683360">
    <property type="component" value="Unassembled WGS sequence"/>
</dbReference>
<dbReference type="InterPro" id="IPR000953">
    <property type="entry name" value="Chromo/chromo_shadow_dom"/>
</dbReference>
<dbReference type="Gene3D" id="2.40.50.40">
    <property type="match status" value="1"/>
</dbReference>
<feature type="compositionally biased region" description="Polar residues" evidence="3">
    <location>
        <begin position="574"/>
        <end position="593"/>
    </location>
</feature>
<dbReference type="CDD" id="cd00024">
    <property type="entry name" value="CD_CSD"/>
    <property type="match status" value="1"/>
</dbReference>
<reference evidence="5" key="1">
    <citation type="submission" date="2021-03" db="EMBL/GenBank/DDBJ databases">
        <authorList>
            <person name="Bekaert M."/>
        </authorList>
    </citation>
    <scope>NUCLEOTIDE SEQUENCE</scope>
</reference>
<dbReference type="InterPro" id="IPR036691">
    <property type="entry name" value="Endo/exonu/phosph_ase_sf"/>
</dbReference>
<comment type="subcellular location">
    <subcellularLocation>
        <location evidence="1">Nucleus</location>
    </subcellularLocation>
</comment>
<evidence type="ECO:0000256" key="2">
    <source>
        <dbReference type="ARBA" id="ARBA00023242"/>
    </source>
</evidence>
<feature type="domain" description="Chromo" evidence="4">
    <location>
        <begin position="607"/>
        <end position="669"/>
    </location>
</feature>
<dbReference type="PROSITE" id="PS50013">
    <property type="entry name" value="CHROMO_2"/>
    <property type="match status" value="1"/>
</dbReference>
<name>A0A8S3STE4_MYTED</name>
<gene>
    <name evidence="5" type="ORF">MEDL_37376</name>
</gene>
<dbReference type="InterPro" id="IPR016197">
    <property type="entry name" value="Chromo-like_dom_sf"/>
</dbReference>
<dbReference type="SUPFAM" id="SSF54160">
    <property type="entry name" value="Chromo domain-like"/>
    <property type="match status" value="1"/>
</dbReference>
<accession>A0A8S3STE4</accession>
<dbReference type="InterPro" id="IPR023779">
    <property type="entry name" value="Chromodomain_CS"/>
</dbReference>
<comment type="caution">
    <text evidence="5">The sequence shown here is derived from an EMBL/GenBank/DDBJ whole genome shotgun (WGS) entry which is preliminary data.</text>
</comment>
<feature type="compositionally biased region" description="Basic and acidic residues" evidence="3">
    <location>
        <begin position="532"/>
        <end position="541"/>
    </location>
</feature>
<dbReference type="PROSITE" id="PS00598">
    <property type="entry name" value="CHROMO_1"/>
    <property type="match status" value="1"/>
</dbReference>